<comment type="similarity">
    <text evidence="1 3">Belongs to the type-B carboxylesterase/lipase family.</text>
</comment>
<sequence>MVFNLVVVFSIFLSGIAASDAGPIVSLPYGSFQGFNSGNLTKYLGVPFAQAYVSGRFELPSAPGLFDGVQNATEFGPTCPQQALSVLPVAIPFDANTHLSISENCLSLNVFKPIASNASSKLPVFVWLFGGGFEVGDSNQVDVSPLAERSIERGEPVIIVTPNYRLSAFGFLAGEKVASAGVTNLALRDQIFALQWVQQHIAAFGGDPDPVVLGGVSAGAISTALLLLSNKQNSNTLFHGAFMATGSPFTTPSVTDGQSDYDGLVAANNCTLSEGTLNCLRKVPLDAFWATVYNTANFFSYRSVSFVWGPRVDGDVIVNNPLVSVSRGLYSKVPFLTGDCDDEGNIFSVAPYNVTTSQEFLDYVHTYLLPGASVDQLAQVGRIYPDDTTQGSPFGTGTADQLTPEFKCLAAFQGDFLFMGPRRGILQLRQTRTQTHTWSWCIKRGKNSSVFGAFHASDIVIWFLNTTDTTGADALNETWIAIKYINTLDPNRAAGTSTANSSIFWPKWNTPSSTGPTSLLTFSEPEVVNITTEDFRVDAIQYLNNLLSDEALAK</sequence>
<gene>
    <name evidence="5" type="ORF">DFH07DRAFT_761218</name>
</gene>
<reference evidence="5" key="1">
    <citation type="submission" date="2023-03" db="EMBL/GenBank/DDBJ databases">
        <title>Massive genome expansion in bonnet fungi (Mycena s.s.) driven by repeated elements and novel gene families across ecological guilds.</title>
        <authorList>
            <consortium name="Lawrence Berkeley National Laboratory"/>
            <person name="Harder C.B."/>
            <person name="Miyauchi S."/>
            <person name="Viragh M."/>
            <person name="Kuo A."/>
            <person name="Thoen E."/>
            <person name="Andreopoulos B."/>
            <person name="Lu D."/>
            <person name="Skrede I."/>
            <person name="Drula E."/>
            <person name="Henrissat B."/>
            <person name="Morin E."/>
            <person name="Kohler A."/>
            <person name="Barry K."/>
            <person name="LaButti K."/>
            <person name="Morin E."/>
            <person name="Salamov A."/>
            <person name="Lipzen A."/>
            <person name="Mereny Z."/>
            <person name="Hegedus B."/>
            <person name="Baldrian P."/>
            <person name="Stursova M."/>
            <person name="Weitz H."/>
            <person name="Taylor A."/>
            <person name="Grigoriev I.V."/>
            <person name="Nagy L.G."/>
            <person name="Martin F."/>
            <person name="Kauserud H."/>
        </authorList>
    </citation>
    <scope>NUCLEOTIDE SEQUENCE</scope>
    <source>
        <strain evidence="5">CBHHK188m</strain>
    </source>
</reference>
<dbReference type="EMBL" id="JARJLG010000294">
    <property type="protein sequence ID" value="KAJ7719235.1"/>
    <property type="molecule type" value="Genomic_DNA"/>
</dbReference>
<dbReference type="Gene3D" id="3.40.50.1820">
    <property type="entry name" value="alpha/beta hydrolase"/>
    <property type="match status" value="1"/>
</dbReference>
<feature type="domain" description="Carboxylesterase type B" evidence="4">
    <location>
        <begin position="23"/>
        <end position="489"/>
    </location>
</feature>
<dbReference type="Pfam" id="PF00135">
    <property type="entry name" value="COesterase"/>
    <property type="match status" value="1"/>
</dbReference>
<feature type="signal peptide" evidence="3">
    <location>
        <begin position="1"/>
        <end position="21"/>
    </location>
</feature>
<dbReference type="InterPro" id="IPR002018">
    <property type="entry name" value="CarbesteraseB"/>
</dbReference>
<dbReference type="EC" id="3.1.1.-" evidence="3"/>
<evidence type="ECO:0000313" key="5">
    <source>
        <dbReference type="EMBL" id="KAJ7719235.1"/>
    </source>
</evidence>
<keyword evidence="3" id="KW-0732">Signal</keyword>
<comment type="caution">
    <text evidence="5">The sequence shown here is derived from an EMBL/GenBank/DDBJ whole genome shotgun (WGS) entry which is preliminary data.</text>
</comment>
<dbReference type="InterPro" id="IPR050309">
    <property type="entry name" value="Type-B_Carboxylest/Lipase"/>
</dbReference>
<protein>
    <recommendedName>
        <fullName evidence="3">Carboxylic ester hydrolase</fullName>
        <ecNumber evidence="3">3.1.1.-</ecNumber>
    </recommendedName>
</protein>
<dbReference type="PANTHER" id="PTHR11559">
    <property type="entry name" value="CARBOXYLESTERASE"/>
    <property type="match status" value="1"/>
</dbReference>
<dbReference type="InterPro" id="IPR029058">
    <property type="entry name" value="AB_hydrolase_fold"/>
</dbReference>
<evidence type="ECO:0000256" key="2">
    <source>
        <dbReference type="ARBA" id="ARBA00022801"/>
    </source>
</evidence>
<accession>A0AAD7HEY8</accession>
<dbReference type="PROSITE" id="PS00122">
    <property type="entry name" value="CARBOXYLESTERASE_B_1"/>
    <property type="match status" value="1"/>
</dbReference>
<evidence type="ECO:0000256" key="3">
    <source>
        <dbReference type="RuleBase" id="RU361235"/>
    </source>
</evidence>
<organism evidence="5 6">
    <name type="scientific">Mycena maculata</name>
    <dbReference type="NCBI Taxonomy" id="230809"/>
    <lineage>
        <taxon>Eukaryota</taxon>
        <taxon>Fungi</taxon>
        <taxon>Dikarya</taxon>
        <taxon>Basidiomycota</taxon>
        <taxon>Agaricomycotina</taxon>
        <taxon>Agaricomycetes</taxon>
        <taxon>Agaricomycetidae</taxon>
        <taxon>Agaricales</taxon>
        <taxon>Marasmiineae</taxon>
        <taxon>Mycenaceae</taxon>
        <taxon>Mycena</taxon>
    </lineage>
</organism>
<dbReference type="InterPro" id="IPR019826">
    <property type="entry name" value="Carboxylesterase_B_AS"/>
</dbReference>
<evidence type="ECO:0000313" key="6">
    <source>
        <dbReference type="Proteomes" id="UP001215280"/>
    </source>
</evidence>
<evidence type="ECO:0000256" key="1">
    <source>
        <dbReference type="ARBA" id="ARBA00005964"/>
    </source>
</evidence>
<proteinExistence type="inferred from homology"/>
<evidence type="ECO:0000259" key="4">
    <source>
        <dbReference type="Pfam" id="PF00135"/>
    </source>
</evidence>
<dbReference type="SUPFAM" id="SSF53474">
    <property type="entry name" value="alpha/beta-Hydrolases"/>
    <property type="match status" value="1"/>
</dbReference>
<name>A0AAD7HEY8_9AGAR</name>
<keyword evidence="2 3" id="KW-0378">Hydrolase</keyword>
<dbReference type="AlphaFoldDB" id="A0AAD7HEY8"/>
<dbReference type="Proteomes" id="UP001215280">
    <property type="component" value="Unassembled WGS sequence"/>
</dbReference>
<keyword evidence="6" id="KW-1185">Reference proteome</keyword>
<feature type="chain" id="PRO_5041774781" description="Carboxylic ester hydrolase" evidence="3">
    <location>
        <begin position="22"/>
        <end position="554"/>
    </location>
</feature>
<dbReference type="GO" id="GO:0016787">
    <property type="term" value="F:hydrolase activity"/>
    <property type="evidence" value="ECO:0007669"/>
    <property type="project" value="UniProtKB-KW"/>
</dbReference>